<comment type="caution">
    <text evidence="2">The sequence shown here is derived from an EMBL/GenBank/DDBJ whole genome shotgun (WGS) entry which is preliminary data.</text>
</comment>
<gene>
    <name evidence="2" type="ORF">SteCoe_6155</name>
</gene>
<dbReference type="Pfam" id="PF12796">
    <property type="entry name" value="Ank_2"/>
    <property type="match status" value="2"/>
</dbReference>
<feature type="repeat" description="ANK" evidence="1">
    <location>
        <begin position="43"/>
        <end position="75"/>
    </location>
</feature>
<dbReference type="GO" id="GO:0002039">
    <property type="term" value="F:p53 binding"/>
    <property type="evidence" value="ECO:0007669"/>
    <property type="project" value="InterPro"/>
</dbReference>
<dbReference type="GO" id="GO:0000785">
    <property type="term" value="C:chromatin"/>
    <property type="evidence" value="ECO:0007669"/>
    <property type="project" value="TreeGrafter"/>
</dbReference>
<dbReference type="GO" id="GO:0046974">
    <property type="term" value="F:histone H3K9 methyltransferase activity"/>
    <property type="evidence" value="ECO:0007669"/>
    <property type="project" value="TreeGrafter"/>
</dbReference>
<name>A0A1R2CQS6_9CILI</name>
<dbReference type="OrthoDB" id="428624at2759"/>
<evidence type="ECO:0000256" key="1">
    <source>
        <dbReference type="PROSITE-ProRule" id="PRU00023"/>
    </source>
</evidence>
<organism evidence="2 3">
    <name type="scientific">Stentor coeruleus</name>
    <dbReference type="NCBI Taxonomy" id="5963"/>
    <lineage>
        <taxon>Eukaryota</taxon>
        <taxon>Sar</taxon>
        <taxon>Alveolata</taxon>
        <taxon>Ciliophora</taxon>
        <taxon>Postciliodesmatophora</taxon>
        <taxon>Heterotrichea</taxon>
        <taxon>Heterotrichida</taxon>
        <taxon>Stentoridae</taxon>
        <taxon>Stentor</taxon>
    </lineage>
</organism>
<evidence type="ECO:0000313" key="2">
    <source>
        <dbReference type="EMBL" id="OMJ91359.1"/>
    </source>
</evidence>
<dbReference type="PROSITE" id="PS50297">
    <property type="entry name" value="ANK_REP_REGION"/>
    <property type="match status" value="3"/>
</dbReference>
<dbReference type="SMART" id="SM00248">
    <property type="entry name" value="ANK"/>
    <property type="match status" value="3"/>
</dbReference>
<sequence>MQSIKVRTIGTDLLFYHLKYQQVEEATLMLQRREVNVNDQDINGKTALHVACEFNIPIIVKLLINYGANPNIPTHLDIGFYTPLHKACEKGSREIVEMLIRSGADLDARNKVGQTPLHIAVRQRNTDLAKYLISSGCDTEIRDTAGCNASYYAKANGLKELVEMLPAPLSMKPEEAMEYHTFVRAVLGFDPTSIGKKKGKKGKKGKKK</sequence>
<feature type="repeat" description="ANK" evidence="1">
    <location>
        <begin position="112"/>
        <end position="144"/>
    </location>
</feature>
<dbReference type="PROSITE" id="PS50088">
    <property type="entry name" value="ANK_REPEAT"/>
    <property type="match status" value="3"/>
</dbReference>
<dbReference type="PANTHER" id="PTHR46307">
    <property type="entry name" value="G9A, ISOFORM B"/>
    <property type="match status" value="1"/>
</dbReference>
<dbReference type="EMBL" id="MPUH01000083">
    <property type="protein sequence ID" value="OMJ91359.1"/>
    <property type="molecule type" value="Genomic_DNA"/>
</dbReference>
<dbReference type="GO" id="GO:0005634">
    <property type="term" value="C:nucleus"/>
    <property type="evidence" value="ECO:0007669"/>
    <property type="project" value="TreeGrafter"/>
</dbReference>
<dbReference type="Proteomes" id="UP000187209">
    <property type="component" value="Unassembled WGS sequence"/>
</dbReference>
<reference evidence="2 3" key="1">
    <citation type="submission" date="2016-11" db="EMBL/GenBank/DDBJ databases">
        <title>The macronuclear genome of Stentor coeruleus: a giant cell with tiny introns.</title>
        <authorList>
            <person name="Slabodnick M."/>
            <person name="Ruby J.G."/>
            <person name="Reiff S.B."/>
            <person name="Swart E.C."/>
            <person name="Gosai S."/>
            <person name="Prabakaran S."/>
            <person name="Witkowska E."/>
            <person name="Larue G.E."/>
            <person name="Fisher S."/>
            <person name="Freeman R.M."/>
            <person name="Gunawardena J."/>
            <person name="Chu W."/>
            <person name="Stover N.A."/>
            <person name="Gregory B.D."/>
            <person name="Nowacki M."/>
            <person name="Derisi J."/>
            <person name="Roy S.W."/>
            <person name="Marshall W.F."/>
            <person name="Sood P."/>
        </authorList>
    </citation>
    <scope>NUCLEOTIDE SEQUENCE [LARGE SCALE GENOMIC DNA]</scope>
    <source>
        <strain evidence="2">WM001</strain>
    </source>
</reference>
<dbReference type="GO" id="GO:0000122">
    <property type="term" value="P:negative regulation of transcription by RNA polymerase II"/>
    <property type="evidence" value="ECO:0007669"/>
    <property type="project" value="TreeGrafter"/>
</dbReference>
<keyword evidence="3" id="KW-1185">Reference proteome</keyword>
<dbReference type="Gene3D" id="1.25.40.20">
    <property type="entry name" value="Ankyrin repeat-containing domain"/>
    <property type="match status" value="2"/>
</dbReference>
<dbReference type="AlphaFoldDB" id="A0A1R2CQS6"/>
<evidence type="ECO:0000313" key="3">
    <source>
        <dbReference type="Proteomes" id="UP000187209"/>
    </source>
</evidence>
<proteinExistence type="predicted"/>
<protein>
    <submittedName>
        <fullName evidence="2">Uncharacterized protein</fullName>
    </submittedName>
</protein>
<dbReference type="InterPro" id="IPR043550">
    <property type="entry name" value="EHMT1/EHMT2"/>
</dbReference>
<dbReference type="InterPro" id="IPR002110">
    <property type="entry name" value="Ankyrin_rpt"/>
</dbReference>
<dbReference type="SUPFAM" id="SSF48403">
    <property type="entry name" value="Ankyrin repeat"/>
    <property type="match status" value="1"/>
</dbReference>
<dbReference type="PANTHER" id="PTHR46307:SF4">
    <property type="entry name" value="G9A, ISOFORM B"/>
    <property type="match status" value="1"/>
</dbReference>
<accession>A0A1R2CQS6</accession>
<keyword evidence="1" id="KW-0040">ANK repeat</keyword>
<feature type="repeat" description="ANK" evidence="1">
    <location>
        <begin position="79"/>
        <end position="111"/>
    </location>
</feature>
<dbReference type="InterPro" id="IPR036770">
    <property type="entry name" value="Ankyrin_rpt-contain_sf"/>
</dbReference>